<name>A0A833N5S9_9BACT</name>
<evidence type="ECO:0000256" key="5">
    <source>
        <dbReference type="ARBA" id="ARBA00022801"/>
    </source>
</evidence>
<dbReference type="InterPro" id="IPR036286">
    <property type="entry name" value="LexA/Signal_pep-like_sf"/>
</dbReference>
<dbReference type="GO" id="GO:0016020">
    <property type="term" value="C:membrane"/>
    <property type="evidence" value="ECO:0007669"/>
    <property type="project" value="UniProtKB-SubCell"/>
</dbReference>
<dbReference type="SUPFAM" id="SSF51306">
    <property type="entry name" value="LexA/Signal peptidase"/>
    <property type="match status" value="1"/>
</dbReference>
<comment type="subcellular location">
    <subcellularLocation>
        <location evidence="7">Membrane</location>
        <topology evidence="7">Single-pass type II membrane protein</topology>
    </subcellularLocation>
</comment>
<evidence type="ECO:0000256" key="3">
    <source>
        <dbReference type="ARBA" id="ARBA00013208"/>
    </source>
</evidence>
<dbReference type="PROSITE" id="PS00760">
    <property type="entry name" value="SPASE_I_2"/>
    <property type="match status" value="1"/>
</dbReference>
<keyword evidence="7" id="KW-1133">Transmembrane helix</keyword>
<dbReference type="GO" id="GO:0006465">
    <property type="term" value="P:signal peptide processing"/>
    <property type="evidence" value="ECO:0007669"/>
    <property type="project" value="InterPro"/>
</dbReference>
<dbReference type="PRINTS" id="PR00727">
    <property type="entry name" value="LEADERPTASE"/>
</dbReference>
<dbReference type="GO" id="GO:0004252">
    <property type="term" value="F:serine-type endopeptidase activity"/>
    <property type="evidence" value="ECO:0007669"/>
    <property type="project" value="InterPro"/>
</dbReference>
<gene>
    <name evidence="9" type="primary">lepB</name>
    <name evidence="9" type="ORF">GCL57_12405</name>
</gene>
<evidence type="ECO:0000256" key="6">
    <source>
        <dbReference type="PIRSR" id="PIRSR600223-1"/>
    </source>
</evidence>
<evidence type="ECO:0000256" key="2">
    <source>
        <dbReference type="ARBA" id="ARBA00009370"/>
    </source>
</evidence>
<dbReference type="EC" id="3.4.21.89" evidence="3 7"/>
<dbReference type="InterPro" id="IPR019757">
    <property type="entry name" value="Pept_S26A_signal_pept_1_Lys-AS"/>
</dbReference>
<evidence type="ECO:0000313" key="10">
    <source>
        <dbReference type="Proteomes" id="UP000442694"/>
    </source>
</evidence>
<dbReference type="Proteomes" id="UP000442694">
    <property type="component" value="Unassembled WGS sequence"/>
</dbReference>
<evidence type="ECO:0000313" key="9">
    <source>
        <dbReference type="EMBL" id="KAB8028520.1"/>
    </source>
</evidence>
<dbReference type="Pfam" id="PF10502">
    <property type="entry name" value="Peptidase_S26"/>
    <property type="match status" value="1"/>
</dbReference>
<dbReference type="InterPro" id="IPR000223">
    <property type="entry name" value="Pept_S26A_signal_pept_1"/>
</dbReference>
<feature type="active site" evidence="6">
    <location>
        <position position="97"/>
    </location>
</feature>
<dbReference type="InterPro" id="IPR019533">
    <property type="entry name" value="Peptidase_S26"/>
</dbReference>
<keyword evidence="7" id="KW-0812">Transmembrane</keyword>
<keyword evidence="7" id="KW-0645">Protease</keyword>
<keyword evidence="5 7" id="KW-0378">Hydrolase</keyword>
<evidence type="ECO:0000256" key="4">
    <source>
        <dbReference type="ARBA" id="ARBA00019232"/>
    </source>
</evidence>
<proteinExistence type="inferred from homology"/>
<dbReference type="PANTHER" id="PTHR43390">
    <property type="entry name" value="SIGNAL PEPTIDASE I"/>
    <property type="match status" value="1"/>
</dbReference>
<feature type="transmembrane region" description="Helical" evidence="7">
    <location>
        <begin position="16"/>
        <end position="37"/>
    </location>
</feature>
<evidence type="ECO:0000256" key="1">
    <source>
        <dbReference type="ARBA" id="ARBA00000677"/>
    </source>
</evidence>
<organism evidence="9 10">
    <name type="scientific">Fluviispira multicolorata</name>
    <dbReference type="NCBI Taxonomy" id="2654512"/>
    <lineage>
        <taxon>Bacteria</taxon>
        <taxon>Pseudomonadati</taxon>
        <taxon>Bdellovibrionota</taxon>
        <taxon>Oligoflexia</taxon>
        <taxon>Silvanigrellales</taxon>
        <taxon>Silvanigrellaceae</taxon>
        <taxon>Fluviispira</taxon>
    </lineage>
</organism>
<feature type="active site" evidence="6">
    <location>
        <position position="41"/>
    </location>
</feature>
<dbReference type="NCBIfam" id="TIGR02227">
    <property type="entry name" value="sigpep_I_bact"/>
    <property type="match status" value="1"/>
</dbReference>
<reference evidence="9 10" key="1">
    <citation type="submission" date="2019-10" db="EMBL/GenBank/DDBJ databases">
        <title>New genus of Silvanigrellaceae.</title>
        <authorList>
            <person name="Pitt A."/>
            <person name="Hahn M.W."/>
        </authorList>
    </citation>
    <scope>NUCLEOTIDE SEQUENCE [LARGE SCALE GENOMIC DNA]</scope>
    <source>
        <strain evidence="9 10">33A1-SZDP</strain>
    </source>
</reference>
<keyword evidence="7" id="KW-0472">Membrane</keyword>
<dbReference type="PANTHER" id="PTHR43390:SF1">
    <property type="entry name" value="CHLOROPLAST PROCESSING PEPTIDASE"/>
    <property type="match status" value="1"/>
</dbReference>
<dbReference type="Gene3D" id="2.10.109.10">
    <property type="entry name" value="Umud Fragment, subunit A"/>
    <property type="match status" value="1"/>
</dbReference>
<comment type="catalytic activity">
    <reaction evidence="1 7">
        <text>Cleavage of hydrophobic, N-terminal signal or leader sequences from secreted and periplasmic proteins.</text>
        <dbReference type="EC" id="3.4.21.89"/>
    </reaction>
</comment>
<dbReference type="CDD" id="cd06530">
    <property type="entry name" value="S26_SPase_I"/>
    <property type="match status" value="1"/>
</dbReference>
<dbReference type="AlphaFoldDB" id="A0A833N5S9"/>
<protein>
    <recommendedName>
        <fullName evidence="4 7">Signal peptidase I</fullName>
        <ecNumber evidence="3 7">3.4.21.89</ecNumber>
    </recommendedName>
</protein>
<comment type="similarity">
    <text evidence="2 7">Belongs to the peptidase S26 family.</text>
</comment>
<keyword evidence="10" id="KW-1185">Reference proteome</keyword>
<evidence type="ECO:0000256" key="7">
    <source>
        <dbReference type="RuleBase" id="RU362042"/>
    </source>
</evidence>
<sequence>MRCFFPMSKMANELKSIFYIIAAIFIFRSSILNWYVIPSGSLLPTLKIGDHVVVNKLSYGIMLPFMQTRIYSWDQPQKGDIVVFEGPDKENKITLIKRVIGVGGDKVKFTNGILTVNGILAKQELQTDRSPLKNLGGNESAENLNLFIESGFSKHPHFILKKKWGGMTDGETQTWVVPEGKLLLVGDNRDNSQDGRFWGFMDEKNIYGRAFTIAYSTYDRENSIIPGLRNDRWFKELTN</sequence>
<accession>A0A833N5S9</accession>
<evidence type="ECO:0000259" key="8">
    <source>
        <dbReference type="Pfam" id="PF10502"/>
    </source>
</evidence>
<dbReference type="GO" id="GO:0009003">
    <property type="term" value="F:signal peptidase activity"/>
    <property type="evidence" value="ECO:0007669"/>
    <property type="project" value="UniProtKB-EC"/>
</dbReference>
<dbReference type="EMBL" id="WFLN01000009">
    <property type="protein sequence ID" value="KAB8028520.1"/>
    <property type="molecule type" value="Genomic_DNA"/>
</dbReference>
<feature type="domain" description="Peptidase S26" evidence="8">
    <location>
        <begin position="14"/>
        <end position="213"/>
    </location>
</feature>
<comment type="caution">
    <text evidence="9">The sequence shown here is derived from an EMBL/GenBank/DDBJ whole genome shotgun (WGS) entry which is preliminary data.</text>
</comment>